<comment type="caution">
    <text evidence="2">The sequence shown here is derived from an EMBL/GenBank/DDBJ whole genome shotgun (WGS) entry which is preliminary data.</text>
</comment>
<sequence>MLFNLHVVLPDFFLQFISSFKALLSENMVGMISTLLYLLRLSLCPSMWLILENVTCALEKNVQAALLGWKALYMSIMSSWFGLSFKDVISLLIFYLNDLSISNSEVFRSPTLIVFWSVSPFSSVSNYFPYFGAP</sequence>
<keyword evidence="1" id="KW-1133">Transmembrane helix</keyword>
<feature type="transmembrane region" description="Helical" evidence="1">
    <location>
        <begin position="28"/>
        <end position="51"/>
    </location>
</feature>
<organism evidence="2 3">
    <name type="scientific">Rousettus aegyptiacus</name>
    <name type="common">Egyptian fruit bat</name>
    <name type="synonym">Pteropus aegyptiacus</name>
    <dbReference type="NCBI Taxonomy" id="9407"/>
    <lineage>
        <taxon>Eukaryota</taxon>
        <taxon>Metazoa</taxon>
        <taxon>Chordata</taxon>
        <taxon>Craniata</taxon>
        <taxon>Vertebrata</taxon>
        <taxon>Euteleostomi</taxon>
        <taxon>Mammalia</taxon>
        <taxon>Eutheria</taxon>
        <taxon>Laurasiatheria</taxon>
        <taxon>Chiroptera</taxon>
        <taxon>Yinpterochiroptera</taxon>
        <taxon>Pteropodoidea</taxon>
        <taxon>Pteropodidae</taxon>
        <taxon>Rousettinae</taxon>
        <taxon>Rousettus</taxon>
    </lineage>
</organism>
<evidence type="ECO:0000313" key="3">
    <source>
        <dbReference type="Proteomes" id="UP000593571"/>
    </source>
</evidence>
<evidence type="ECO:0000256" key="1">
    <source>
        <dbReference type="SAM" id="Phobius"/>
    </source>
</evidence>
<dbReference type="AlphaFoldDB" id="A0A7J8D7I9"/>
<feature type="transmembrane region" description="Helical" evidence="1">
    <location>
        <begin position="71"/>
        <end position="95"/>
    </location>
</feature>
<feature type="transmembrane region" description="Helical" evidence="1">
    <location>
        <begin position="107"/>
        <end position="128"/>
    </location>
</feature>
<accession>A0A7J8D7I9</accession>
<dbReference type="EMBL" id="JACASE010000013">
    <property type="protein sequence ID" value="KAF6418902.1"/>
    <property type="molecule type" value="Genomic_DNA"/>
</dbReference>
<proteinExistence type="predicted"/>
<name>A0A7J8D7I9_ROUAE</name>
<gene>
    <name evidence="2" type="ORF">HJG63_008899</name>
</gene>
<reference evidence="2 3" key="1">
    <citation type="journal article" date="2020" name="Nature">
        <title>Six reference-quality genomes reveal evolution of bat adaptations.</title>
        <authorList>
            <person name="Jebb D."/>
            <person name="Huang Z."/>
            <person name="Pippel M."/>
            <person name="Hughes G.M."/>
            <person name="Lavrichenko K."/>
            <person name="Devanna P."/>
            <person name="Winkler S."/>
            <person name="Jermiin L.S."/>
            <person name="Skirmuntt E.C."/>
            <person name="Katzourakis A."/>
            <person name="Burkitt-Gray L."/>
            <person name="Ray D.A."/>
            <person name="Sullivan K.A.M."/>
            <person name="Roscito J.G."/>
            <person name="Kirilenko B.M."/>
            <person name="Davalos L.M."/>
            <person name="Corthals A.P."/>
            <person name="Power M.L."/>
            <person name="Jones G."/>
            <person name="Ransome R.D."/>
            <person name="Dechmann D.K.N."/>
            <person name="Locatelli A.G."/>
            <person name="Puechmaille S.J."/>
            <person name="Fedrigo O."/>
            <person name="Jarvis E.D."/>
            <person name="Hiller M."/>
            <person name="Vernes S.C."/>
            <person name="Myers E.W."/>
            <person name="Teeling E.C."/>
        </authorList>
    </citation>
    <scope>NUCLEOTIDE SEQUENCE [LARGE SCALE GENOMIC DNA]</scope>
    <source>
        <strain evidence="2">MRouAeg1</strain>
        <tissue evidence="2">Muscle</tissue>
    </source>
</reference>
<keyword evidence="3" id="KW-1185">Reference proteome</keyword>
<keyword evidence="1" id="KW-0812">Transmembrane</keyword>
<protein>
    <submittedName>
        <fullName evidence="2">Uncharacterized protein</fullName>
    </submittedName>
</protein>
<evidence type="ECO:0000313" key="2">
    <source>
        <dbReference type="EMBL" id="KAF6418902.1"/>
    </source>
</evidence>
<keyword evidence="1" id="KW-0472">Membrane</keyword>
<dbReference type="Proteomes" id="UP000593571">
    <property type="component" value="Unassembled WGS sequence"/>
</dbReference>